<proteinExistence type="predicted"/>
<evidence type="ECO:0000313" key="1">
    <source>
        <dbReference type="EMBL" id="KAI0057050.1"/>
    </source>
</evidence>
<sequence>MPLPPCRLTYTDAAARPRRRGSRPAGVRVSPPHGPVLQPAVTSLWRTGVAGSSCGAGLRLLSLVSCLRISSCCYAARLRDGLVNAAVECKSETGLRSWGAHGLPC</sequence>
<dbReference type="EMBL" id="MU277253">
    <property type="protein sequence ID" value="KAI0057050.1"/>
    <property type="molecule type" value="Genomic_DNA"/>
</dbReference>
<reference evidence="1" key="1">
    <citation type="submission" date="2021-03" db="EMBL/GenBank/DDBJ databases">
        <authorList>
            <consortium name="DOE Joint Genome Institute"/>
            <person name="Ahrendt S."/>
            <person name="Looney B.P."/>
            <person name="Miyauchi S."/>
            <person name="Morin E."/>
            <person name="Drula E."/>
            <person name="Courty P.E."/>
            <person name="Chicoki N."/>
            <person name="Fauchery L."/>
            <person name="Kohler A."/>
            <person name="Kuo A."/>
            <person name="Labutti K."/>
            <person name="Pangilinan J."/>
            <person name="Lipzen A."/>
            <person name="Riley R."/>
            <person name="Andreopoulos W."/>
            <person name="He G."/>
            <person name="Johnson J."/>
            <person name="Barry K.W."/>
            <person name="Grigoriev I.V."/>
            <person name="Nagy L."/>
            <person name="Hibbett D."/>
            <person name="Henrissat B."/>
            <person name="Matheny P.B."/>
            <person name="Labbe J."/>
            <person name="Martin F."/>
        </authorList>
    </citation>
    <scope>NUCLEOTIDE SEQUENCE</scope>
    <source>
        <strain evidence="1">HHB10654</strain>
    </source>
</reference>
<keyword evidence="2" id="KW-1185">Reference proteome</keyword>
<evidence type="ECO:0000313" key="2">
    <source>
        <dbReference type="Proteomes" id="UP000814140"/>
    </source>
</evidence>
<reference evidence="1" key="2">
    <citation type="journal article" date="2022" name="New Phytol.">
        <title>Evolutionary transition to the ectomycorrhizal habit in the genomes of a hyperdiverse lineage of mushroom-forming fungi.</title>
        <authorList>
            <person name="Looney B."/>
            <person name="Miyauchi S."/>
            <person name="Morin E."/>
            <person name="Drula E."/>
            <person name="Courty P.E."/>
            <person name="Kohler A."/>
            <person name="Kuo A."/>
            <person name="LaButti K."/>
            <person name="Pangilinan J."/>
            <person name="Lipzen A."/>
            <person name="Riley R."/>
            <person name="Andreopoulos W."/>
            <person name="He G."/>
            <person name="Johnson J."/>
            <person name="Nolan M."/>
            <person name="Tritt A."/>
            <person name="Barry K.W."/>
            <person name="Grigoriev I.V."/>
            <person name="Nagy L.G."/>
            <person name="Hibbett D."/>
            <person name="Henrissat B."/>
            <person name="Matheny P.B."/>
            <person name="Labbe J."/>
            <person name="Martin F.M."/>
        </authorList>
    </citation>
    <scope>NUCLEOTIDE SEQUENCE</scope>
    <source>
        <strain evidence="1">HHB10654</strain>
    </source>
</reference>
<gene>
    <name evidence="1" type="ORF">BV25DRAFT_1466111</name>
</gene>
<name>A0ACB8SKT5_9AGAM</name>
<comment type="caution">
    <text evidence="1">The sequence shown here is derived from an EMBL/GenBank/DDBJ whole genome shotgun (WGS) entry which is preliminary data.</text>
</comment>
<accession>A0ACB8SKT5</accession>
<protein>
    <submittedName>
        <fullName evidence="1">Uncharacterized protein</fullName>
    </submittedName>
</protein>
<dbReference type="Proteomes" id="UP000814140">
    <property type="component" value="Unassembled WGS sequence"/>
</dbReference>
<organism evidence="1 2">
    <name type="scientific">Artomyces pyxidatus</name>
    <dbReference type="NCBI Taxonomy" id="48021"/>
    <lineage>
        <taxon>Eukaryota</taxon>
        <taxon>Fungi</taxon>
        <taxon>Dikarya</taxon>
        <taxon>Basidiomycota</taxon>
        <taxon>Agaricomycotina</taxon>
        <taxon>Agaricomycetes</taxon>
        <taxon>Russulales</taxon>
        <taxon>Auriscalpiaceae</taxon>
        <taxon>Artomyces</taxon>
    </lineage>
</organism>